<reference evidence="3" key="1">
    <citation type="submission" date="2016-10" db="EMBL/GenBank/DDBJ databases">
        <authorList>
            <person name="Benchimol M."/>
            <person name="Almeida L.G."/>
            <person name="Vasconcelos A.T."/>
            <person name="Perreira-Neves A."/>
            <person name="Rosa I.A."/>
            <person name="Tasca T."/>
            <person name="Bogo M.R."/>
            <person name="de Souza W."/>
        </authorList>
    </citation>
    <scope>NUCLEOTIDE SEQUENCE [LARGE SCALE GENOMIC DNA]</scope>
    <source>
        <strain evidence="3">K</strain>
    </source>
</reference>
<dbReference type="InterPro" id="IPR035991">
    <property type="entry name" value="Casein_kinase_II_beta-like"/>
</dbReference>
<dbReference type="EMBL" id="MLAK01000002">
    <property type="protein sequence ID" value="OHT17514.1"/>
    <property type="molecule type" value="Genomic_DNA"/>
</dbReference>
<dbReference type="SMART" id="SM01085">
    <property type="entry name" value="CK_II_beta"/>
    <property type="match status" value="1"/>
</dbReference>
<dbReference type="Pfam" id="PF01214">
    <property type="entry name" value="CK_II_beta"/>
    <property type="match status" value="1"/>
</dbReference>
<keyword evidence="3" id="KW-0418">Kinase</keyword>
<dbReference type="Gene3D" id="1.10.1820.10">
    <property type="entry name" value="protein kinase ck2 holoenzyme, chain C, domain 1"/>
    <property type="match status" value="1"/>
</dbReference>
<sequence>MEISWVDWFLSQSFSQYFVRIDDEYLKNIENYYGLRQKVSNFYIAFKLICGSYIPEYLYPTNWPQNVNESAMILYGLLHARFLISDHGLELMYEKYQQFFFEMCPRTLCHNVMCLPYGISNDFGKATVKMFCTNCNDIYCVNNEYCYCVDGACFGDTWVHLFVQKYPDVIPNELPEKYVPRLFGYKFDGDGSINEEEEEIQEFEE</sequence>
<dbReference type="SUPFAM" id="SSF57798">
    <property type="entry name" value="Casein kinase II beta subunit"/>
    <property type="match status" value="1"/>
</dbReference>
<evidence type="ECO:0000313" key="3">
    <source>
        <dbReference type="EMBL" id="OHT17514.1"/>
    </source>
</evidence>
<dbReference type="GeneID" id="94825463"/>
<dbReference type="PANTHER" id="PTHR11740:SF0">
    <property type="entry name" value="CASEIN KINASE II SUBUNIT BETA"/>
    <property type="match status" value="1"/>
</dbReference>
<dbReference type="InterPro" id="IPR016149">
    <property type="entry name" value="Casein_kin_II_reg-sub_N"/>
</dbReference>
<dbReference type="FunFam" id="2.20.25.20:FF:000001">
    <property type="entry name" value="Casein kinase II subunit beta"/>
    <property type="match status" value="1"/>
</dbReference>
<dbReference type="GO" id="GO:0019887">
    <property type="term" value="F:protein kinase regulator activity"/>
    <property type="evidence" value="ECO:0007669"/>
    <property type="project" value="InterPro"/>
</dbReference>
<dbReference type="GO" id="GO:0016301">
    <property type="term" value="F:kinase activity"/>
    <property type="evidence" value="ECO:0007669"/>
    <property type="project" value="UniProtKB-KW"/>
</dbReference>
<dbReference type="RefSeq" id="XP_068370650.1">
    <property type="nucleotide sequence ID" value="XM_068490759.1"/>
</dbReference>
<dbReference type="PANTHER" id="PTHR11740">
    <property type="entry name" value="CASEIN KINASE II SUBUNIT BETA"/>
    <property type="match status" value="1"/>
</dbReference>
<organism evidence="3 4">
    <name type="scientific">Tritrichomonas foetus</name>
    <dbReference type="NCBI Taxonomy" id="1144522"/>
    <lineage>
        <taxon>Eukaryota</taxon>
        <taxon>Metamonada</taxon>
        <taxon>Parabasalia</taxon>
        <taxon>Tritrichomonadida</taxon>
        <taxon>Tritrichomonadidae</taxon>
        <taxon>Tritrichomonas</taxon>
    </lineage>
</organism>
<dbReference type="InterPro" id="IPR000704">
    <property type="entry name" value="Casein_kinase_II_reg-sub"/>
</dbReference>
<comment type="subunit">
    <text evidence="2">Tetramer of two alpha and two beta subunits.</text>
</comment>
<dbReference type="Gene3D" id="2.20.25.20">
    <property type="match status" value="1"/>
</dbReference>
<evidence type="ECO:0000256" key="2">
    <source>
        <dbReference type="RuleBase" id="RU361268"/>
    </source>
</evidence>
<dbReference type="OrthoDB" id="3971593at2759"/>
<name>A0A1J4L272_9EUKA</name>
<keyword evidence="4" id="KW-1185">Reference proteome</keyword>
<keyword evidence="3" id="KW-0808">Transferase</keyword>
<accession>A0A1J4L272</accession>
<comment type="similarity">
    <text evidence="1 2">Belongs to the casein kinase 2 subunit beta family.</text>
</comment>
<evidence type="ECO:0000313" key="4">
    <source>
        <dbReference type="Proteomes" id="UP000179807"/>
    </source>
</evidence>
<dbReference type="Proteomes" id="UP000179807">
    <property type="component" value="Unassembled WGS sequence"/>
</dbReference>
<dbReference type="PRINTS" id="PR00472">
    <property type="entry name" value="CASNKINASEII"/>
</dbReference>
<evidence type="ECO:0000256" key="1">
    <source>
        <dbReference type="ARBA" id="ARBA00006941"/>
    </source>
</evidence>
<proteinExistence type="inferred from homology"/>
<gene>
    <name evidence="3" type="ORF">TRFO_02557</name>
</gene>
<comment type="caution">
    <text evidence="3">The sequence shown here is derived from an EMBL/GenBank/DDBJ whole genome shotgun (WGS) entry which is preliminary data.</text>
</comment>
<dbReference type="VEuPathDB" id="TrichDB:TRFO_02557"/>
<dbReference type="AlphaFoldDB" id="A0A1J4L272"/>
<dbReference type="GO" id="GO:0005737">
    <property type="term" value="C:cytoplasm"/>
    <property type="evidence" value="ECO:0007669"/>
    <property type="project" value="TreeGrafter"/>
</dbReference>
<dbReference type="GO" id="GO:0005956">
    <property type="term" value="C:protein kinase CK2 complex"/>
    <property type="evidence" value="ECO:0007669"/>
    <property type="project" value="UniProtKB-UniRule"/>
</dbReference>
<protein>
    <recommendedName>
        <fullName evidence="2">Casein kinase II subunit beta</fullName>
        <shortName evidence="2">CK II beta</shortName>
    </recommendedName>
</protein>